<keyword evidence="2" id="KW-0378">Hydrolase</keyword>
<keyword evidence="1" id="KW-0808">Transferase</keyword>
<accession>A0ABW3KIE1</accession>
<dbReference type="PANTHER" id="PTHR13943:SF77">
    <property type="entry name" value="LRAT DOMAIN-CONTAINING PROTEIN"/>
    <property type="match status" value="1"/>
</dbReference>
<dbReference type="InterPro" id="IPR051496">
    <property type="entry name" value="H-rev107_PLA/AT"/>
</dbReference>
<evidence type="ECO:0000313" key="5">
    <source>
        <dbReference type="EMBL" id="MFD1008943.1"/>
    </source>
</evidence>
<evidence type="ECO:0000256" key="1">
    <source>
        <dbReference type="ARBA" id="ARBA00022679"/>
    </source>
</evidence>
<keyword evidence="6" id="KW-1185">Reference proteome</keyword>
<keyword evidence="5" id="KW-0012">Acyltransferase</keyword>
<dbReference type="GO" id="GO:0016746">
    <property type="term" value="F:acyltransferase activity"/>
    <property type="evidence" value="ECO:0007669"/>
    <property type="project" value="UniProtKB-KW"/>
</dbReference>
<evidence type="ECO:0000256" key="3">
    <source>
        <dbReference type="ARBA" id="ARBA00023098"/>
    </source>
</evidence>
<dbReference type="InterPro" id="IPR007053">
    <property type="entry name" value="LRAT_dom"/>
</dbReference>
<evidence type="ECO:0000256" key="2">
    <source>
        <dbReference type="ARBA" id="ARBA00022801"/>
    </source>
</evidence>
<dbReference type="Gene3D" id="3.90.1720.10">
    <property type="entry name" value="endopeptidase domain like (from Nostoc punctiforme)"/>
    <property type="match status" value="1"/>
</dbReference>
<dbReference type="Pfam" id="PF04970">
    <property type="entry name" value="LRAT"/>
    <property type="match status" value="1"/>
</dbReference>
<gene>
    <name evidence="5" type="ORF">ACFQ1C_12345</name>
</gene>
<name>A0ABW3KIE1_9GAMM</name>
<organism evidence="5 6">
    <name type="scientific">Oceanisphaera ostreae</name>
    <dbReference type="NCBI Taxonomy" id="914151"/>
    <lineage>
        <taxon>Bacteria</taxon>
        <taxon>Pseudomonadati</taxon>
        <taxon>Pseudomonadota</taxon>
        <taxon>Gammaproteobacteria</taxon>
        <taxon>Aeromonadales</taxon>
        <taxon>Aeromonadaceae</taxon>
        <taxon>Oceanisphaera</taxon>
    </lineage>
</organism>
<keyword evidence="3" id="KW-0443">Lipid metabolism</keyword>
<dbReference type="EMBL" id="JBHTJS010000047">
    <property type="protein sequence ID" value="MFD1008943.1"/>
    <property type="molecule type" value="Genomic_DNA"/>
</dbReference>
<evidence type="ECO:0000313" key="6">
    <source>
        <dbReference type="Proteomes" id="UP001597048"/>
    </source>
</evidence>
<dbReference type="Proteomes" id="UP001597048">
    <property type="component" value="Unassembled WGS sequence"/>
</dbReference>
<dbReference type="PANTHER" id="PTHR13943">
    <property type="entry name" value="HRAS-LIKE SUPPRESSOR - RELATED"/>
    <property type="match status" value="1"/>
</dbReference>
<dbReference type="RefSeq" id="WP_379558920.1">
    <property type="nucleotide sequence ID" value="NZ_JBHTJS010000047.1"/>
</dbReference>
<comment type="caution">
    <text evidence="5">The sequence shown here is derived from an EMBL/GenBank/DDBJ whole genome shotgun (WGS) entry which is preliminary data.</text>
</comment>
<dbReference type="PROSITE" id="PS51934">
    <property type="entry name" value="LRAT"/>
    <property type="match status" value="1"/>
</dbReference>
<sequence>MDTGTHLISYRFGYSHHGLYVGDNQVIHYAGSLSGEETGRVEMSTLEDFTQGNGFHIKHHPVRYYDAYESVDRAYARLGEEHYNLLLNNCEHFVTWCIQGFSYSHQITRAINAGMSIKKLVSGAPAKLQKASSHVLIGQQSPLSNSVLQATTVTLSGTLINYGINQLFQWLKHR</sequence>
<protein>
    <submittedName>
        <fullName evidence="5">Lecithin retinol acyltransferase family protein</fullName>
    </submittedName>
</protein>
<evidence type="ECO:0000259" key="4">
    <source>
        <dbReference type="PROSITE" id="PS51934"/>
    </source>
</evidence>
<feature type="domain" description="LRAT" evidence="4">
    <location>
        <begin position="6"/>
        <end position="106"/>
    </location>
</feature>
<reference evidence="6" key="1">
    <citation type="journal article" date="2019" name="Int. J. Syst. Evol. Microbiol.">
        <title>The Global Catalogue of Microorganisms (GCM) 10K type strain sequencing project: providing services to taxonomists for standard genome sequencing and annotation.</title>
        <authorList>
            <consortium name="The Broad Institute Genomics Platform"/>
            <consortium name="The Broad Institute Genome Sequencing Center for Infectious Disease"/>
            <person name="Wu L."/>
            <person name="Ma J."/>
        </authorList>
    </citation>
    <scope>NUCLEOTIDE SEQUENCE [LARGE SCALE GENOMIC DNA]</scope>
    <source>
        <strain evidence="6">CCUG 60525</strain>
    </source>
</reference>
<proteinExistence type="predicted"/>